<comment type="caution">
    <text evidence="3">The sequence shown here is derived from an EMBL/GenBank/DDBJ whole genome shotgun (WGS) entry which is preliminary data.</text>
</comment>
<dbReference type="HOGENOM" id="CLU_972420_0_0_9"/>
<dbReference type="Proteomes" id="UP000002939">
    <property type="component" value="Unassembled WGS sequence"/>
</dbReference>
<evidence type="ECO:0000256" key="2">
    <source>
        <dbReference type="SAM" id="SignalP"/>
    </source>
</evidence>
<protein>
    <recommendedName>
        <fullName evidence="5">LPXTG-domain-containing protein cell wall anchor domain</fullName>
    </recommendedName>
</protein>
<feature type="region of interest" description="Disordered" evidence="1">
    <location>
        <begin position="186"/>
        <end position="259"/>
    </location>
</feature>
<reference evidence="3" key="1">
    <citation type="submission" date="2009-09" db="EMBL/GenBank/DDBJ databases">
        <authorList>
            <consortium name="The Broad Institute Genome Sequencing Platform"/>
            <person name="Ward D."/>
            <person name="Feldgarden M."/>
            <person name="Earl A."/>
            <person name="Young S.K."/>
            <person name="Zeng Q."/>
            <person name="Koehrsen M."/>
            <person name="Alvarado L."/>
            <person name="Berlin A."/>
            <person name="Bochicchio J."/>
            <person name="Borenstein D."/>
            <person name="Chapman S.B."/>
            <person name="Chen Z."/>
            <person name="Engels R."/>
            <person name="Freedman E."/>
            <person name="Gellesch M."/>
            <person name="Goldberg J."/>
            <person name="Griggs A."/>
            <person name="Gujja S."/>
            <person name="Heilman E."/>
            <person name="Heiman D."/>
            <person name="Hepburn T."/>
            <person name="Howarth C."/>
            <person name="Jen D."/>
            <person name="Larson L."/>
            <person name="Lewis B."/>
            <person name="Mehta T."/>
            <person name="Park D."/>
            <person name="Pearson M."/>
            <person name="Roberts A."/>
            <person name="Saif S."/>
            <person name="Shea T."/>
            <person name="Shenoy N."/>
            <person name="Sisk P."/>
            <person name="Stolte C."/>
            <person name="Sykes S."/>
            <person name="Thomson T."/>
            <person name="Walk T."/>
            <person name="White J."/>
            <person name="Yandava C."/>
            <person name="Sibley C.D."/>
            <person name="Field T.R."/>
            <person name="Grinwis M."/>
            <person name="Eshaghurshan C.S."/>
            <person name="Surette M.G."/>
            <person name="Haas B."/>
            <person name="Nusbaum C."/>
            <person name="Birren B."/>
        </authorList>
    </citation>
    <scope>NUCLEOTIDE SEQUENCE [LARGE SCALE GENOMIC DNA]</scope>
    <source>
        <strain evidence="3">ATCC 700633</strain>
    </source>
</reference>
<feature type="compositionally biased region" description="Basic and acidic residues" evidence="1">
    <location>
        <begin position="186"/>
        <end position="195"/>
    </location>
</feature>
<dbReference type="AlphaFoldDB" id="D0BN06"/>
<reference evidence="3" key="2">
    <citation type="submission" date="2011-10" db="EMBL/GenBank/DDBJ databases">
        <title>The Genome Sequence of Granulicatella elegans ATCC 700633.</title>
        <authorList>
            <consortium name="The Broad Institute Genome Sequencing Platform"/>
            <consortium name="The Broad Institute Genome Sequencing Center for Infectious Disease"/>
            <person name="Earl A."/>
            <person name="Ward D."/>
            <person name="Feldgarden M."/>
            <person name="Gevers D."/>
            <person name="Sibley C.D."/>
            <person name="Field T.R."/>
            <person name="Grinwis M."/>
            <person name="Eshaghurshan C.S."/>
            <person name="Surette M.G."/>
            <person name="Young S.K."/>
            <person name="Zeng Q."/>
            <person name="Gargeya S."/>
            <person name="Fitzgerald M."/>
            <person name="Haas B."/>
            <person name="Abouelleil A."/>
            <person name="Alvarado L."/>
            <person name="Arachchi H.M."/>
            <person name="Berlin A."/>
            <person name="Brown A."/>
            <person name="Chapman S.B."/>
            <person name="Chen Z."/>
            <person name="Dunbar C."/>
            <person name="Freedman E."/>
            <person name="Gearin G."/>
            <person name="Goldberg J."/>
            <person name="Griggs A."/>
            <person name="Gujja S."/>
            <person name="Heiman D."/>
            <person name="Howarth C."/>
            <person name="Larson L."/>
            <person name="Lui A."/>
            <person name="MacDonald P.J.P."/>
            <person name="Montmayeur A."/>
            <person name="Murphy C."/>
            <person name="Neiman D."/>
            <person name="Pearson M."/>
            <person name="Priest M."/>
            <person name="Roberts A."/>
            <person name="Saif S."/>
            <person name="Shea T."/>
            <person name="Shenoy N."/>
            <person name="Sisk P."/>
            <person name="Stolte C."/>
            <person name="Sykes S."/>
            <person name="Wortman J."/>
            <person name="Nusbaum C."/>
            <person name="Birren B."/>
        </authorList>
    </citation>
    <scope>NUCLEOTIDE SEQUENCE [LARGE SCALE GENOMIC DNA]</scope>
    <source>
        <strain evidence="3">ATCC 700633</strain>
    </source>
</reference>
<sequence length="286" mass="32196">MKKRRMIKIVLVTTIFGGLYTSHIVSAQENNTDKLHAAEIAVNEAFINQFPYGEQFTDEDGVLATRIKAPDKEVNTKPKGYEKEVTRKVNYKDKKTGKTLSRVYQTIRFYGTYESEKGVPETLEKPEFIYEVGTPEVHKKEEFSEGKITPEIHEKGELEGANPPVLEVPEYNGSVSKKGNPLVFDRPEYKEEQTKDIPPVVAVPKKEEPKEVEKPRVPEEPKEETSKDKPKEPTTTIPEKTITEEKKVPQLPQTGESIDGGILGLALASLATAIFILKTTLKEKVK</sequence>
<keyword evidence="4" id="KW-1185">Reference proteome</keyword>
<keyword evidence="2" id="KW-0732">Signal</keyword>
<feature type="chain" id="PRO_5003006169" description="LPXTG-domain-containing protein cell wall anchor domain" evidence="2">
    <location>
        <begin position="28"/>
        <end position="286"/>
    </location>
</feature>
<accession>D0BN06</accession>
<name>D0BN06_9LACT</name>
<gene>
    <name evidence="3" type="ORF">HMPREF0446_01341</name>
</gene>
<evidence type="ECO:0008006" key="5">
    <source>
        <dbReference type="Google" id="ProtNLM"/>
    </source>
</evidence>
<dbReference type="EMBL" id="ACRF02000003">
    <property type="protein sequence ID" value="EEW92496.1"/>
    <property type="molecule type" value="Genomic_DNA"/>
</dbReference>
<organism evidence="3 4">
    <name type="scientific">Granulicatella elegans ATCC 700633</name>
    <dbReference type="NCBI Taxonomy" id="626369"/>
    <lineage>
        <taxon>Bacteria</taxon>
        <taxon>Bacillati</taxon>
        <taxon>Bacillota</taxon>
        <taxon>Bacilli</taxon>
        <taxon>Lactobacillales</taxon>
        <taxon>Carnobacteriaceae</taxon>
        <taxon>Granulicatella</taxon>
    </lineage>
</organism>
<evidence type="ECO:0000313" key="3">
    <source>
        <dbReference type="EMBL" id="EEW92496.1"/>
    </source>
</evidence>
<dbReference type="STRING" id="626369.HMPREF0446_01341"/>
<feature type="compositionally biased region" description="Basic and acidic residues" evidence="1">
    <location>
        <begin position="204"/>
        <end position="232"/>
    </location>
</feature>
<evidence type="ECO:0000256" key="1">
    <source>
        <dbReference type="SAM" id="MobiDB-lite"/>
    </source>
</evidence>
<proteinExistence type="predicted"/>
<feature type="signal peptide" evidence="2">
    <location>
        <begin position="1"/>
        <end position="27"/>
    </location>
</feature>
<evidence type="ECO:0000313" key="4">
    <source>
        <dbReference type="Proteomes" id="UP000002939"/>
    </source>
</evidence>